<dbReference type="PANTHER" id="PTHR44086:SF13">
    <property type="entry name" value="THIOSULFATE SULFURTRANSFERASE PSPE"/>
    <property type="match status" value="1"/>
</dbReference>
<gene>
    <name evidence="3" type="ORF">C8J28_10630</name>
</gene>
<feature type="region of interest" description="Disordered" evidence="1">
    <location>
        <begin position="46"/>
        <end position="72"/>
    </location>
</feature>
<dbReference type="SUPFAM" id="SSF52821">
    <property type="entry name" value="Rhodanese/Cell cycle control phosphatase"/>
    <property type="match status" value="1"/>
</dbReference>
<dbReference type="InterPro" id="IPR036873">
    <property type="entry name" value="Rhodanese-like_dom_sf"/>
</dbReference>
<reference evidence="3 4" key="1">
    <citation type="submission" date="2018-04" db="EMBL/GenBank/DDBJ databases">
        <title>Genomic Encyclopedia of Type Strains, Phase III (KMG-III): the genomes of soil and plant-associated and newly described type strains.</title>
        <authorList>
            <person name="Whitman W."/>
        </authorList>
    </citation>
    <scope>NUCLEOTIDE SEQUENCE [LARGE SCALE GENOMIC DNA]</scope>
    <source>
        <strain evidence="3 4">KA25</strain>
    </source>
</reference>
<organism evidence="3 4">
    <name type="scientific">Cereibacter azotoformans</name>
    <dbReference type="NCBI Taxonomy" id="43057"/>
    <lineage>
        <taxon>Bacteria</taxon>
        <taxon>Pseudomonadati</taxon>
        <taxon>Pseudomonadota</taxon>
        <taxon>Alphaproteobacteria</taxon>
        <taxon>Rhodobacterales</taxon>
        <taxon>Paracoccaceae</taxon>
        <taxon>Cereibacter</taxon>
    </lineage>
</organism>
<evidence type="ECO:0000256" key="1">
    <source>
        <dbReference type="SAM" id="MobiDB-lite"/>
    </source>
</evidence>
<comment type="caution">
    <text evidence="3">The sequence shown here is derived from an EMBL/GenBank/DDBJ whole genome shotgun (WGS) entry which is preliminary data.</text>
</comment>
<dbReference type="PROSITE" id="PS50206">
    <property type="entry name" value="RHODANESE_3"/>
    <property type="match status" value="1"/>
</dbReference>
<accession>A0A2T5K969</accession>
<dbReference type="GO" id="GO:0004792">
    <property type="term" value="F:thiosulfate-cyanide sulfurtransferase activity"/>
    <property type="evidence" value="ECO:0007669"/>
    <property type="project" value="TreeGrafter"/>
</dbReference>
<dbReference type="RefSeq" id="WP_011908277.1">
    <property type="nucleotide sequence ID" value="NZ_CP089965.1"/>
</dbReference>
<dbReference type="EMBL" id="QAOT01000006">
    <property type="protein sequence ID" value="PTR18882.1"/>
    <property type="molecule type" value="Genomic_DNA"/>
</dbReference>
<feature type="compositionally biased region" description="Basic and acidic residues" evidence="1">
    <location>
        <begin position="61"/>
        <end position="72"/>
    </location>
</feature>
<evidence type="ECO:0000259" key="2">
    <source>
        <dbReference type="PROSITE" id="PS50206"/>
    </source>
</evidence>
<feature type="domain" description="Rhodanese" evidence="2">
    <location>
        <begin position="29"/>
        <end position="125"/>
    </location>
</feature>
<sequence length="131" mass="14008">MTSTLKDMMAAANAVVERIDAERARALVAEKGALLLDIRDAPEIEKTGRAQGSHHIPRGMLEFRADPDSPYHDAELRKDRPIVLHCASGGRAALAGKLLKDMGFSEVYNLGGLKDWIEGGGAVDGAIDPGM</sequence>
<keyword evidence="4" id="KW-1185">Reference proteome</keyword>
<proteinExistence type="predicted"/>
<dbReference type="AlphaFoldDB" id="A0A2T5K969"/>
<dbReference type="CDD" id="cd01447">
    <property type="entry name" value="Polysulfide_ST"/>
    <property type="match status" value="1"/>
</dbReference>
<dbReference type="Pfam" id="PF00581">
    <property type="entry name" value="Rhodanese"/>
    <property type="match status" value="1"/>
</dbReference>
<keyword evidence="3" id="KW-0808">Transferase</keyword>
<name>A0A2T5K969_9RHOB</name>
<dbReference type="Gene3D" id="3.40.250.10">
    <property type="entry name" value="Rhodanese-like domain"/>
    <property type="match status" value="1"/>
</dbReference>
<dbReference type="Proteomes" id="UP000244060">
    <property type="component" value="Unassembled WGS sequence"/>
</dbReference>
<dbReference type="PANTHER" id="PTHR44086">
    <property type="entry name" value="THIOSULFATE SULFURTRANSFERASE RDL2, MITOCHONDRIAL-RELATED"/>
    <property type="match status" value="1"/>
</dbReference>
<dbReference type="SMART" id="SM00450">
    <property type="entry name" value="RHOD"/>
    <property type="match status" value="1"/>
</dbReference>
<evidence type="ECO:0000313" key="4">
    <source>
        <dbReference type="Proteomes" id="UP000244060"/>
    </source>
</evidence>
<evidence type="ECO:0000313" key="3">
    <source>
        <dbReference type="EMBL" id="PTR18882.1"/>
    </source>
</evidence>
<dbReference type="InterPro" id="IPR001763">
    <property type="entry name" value="Rhodanese-like_dom"/>
</dbReference>
<dbReference type="OrthoDB" id="9807812at2"/>
<protein>
    <submittedName>
        <fullName evidence="3">Rhodanese-related sulfurtransferase</fullName>
    </submittedName>
</protein>